<dbReference type="Proteomes" id="UP000266841">
    <property type="component" value="Unassembled WGS sequence"/>
</dbReference>
<proteinExistence type="predicted"/>
<feature type="non-terminal residue" evidence="2">
    <location>
        <position position="92"/>
    </location>
</feature>
<evidence type="ECO:0000313" key="3">
    <source>
        <dbReference type="Proteomes" id="UP000266841"/>
    </source>
</evidence>
<accession>K0RW07</accession>
<feature type="region of interest" description="Disordered" evidence="1">
    <location>
        <begin position="1"/>
        <end position="92"/>
    </location>
</feature>
<feature type="compositionally biased region" description="Acidic residues" evidence="1">
    <location>
        <begin position="24"/>
        <end position="38"/>
    </location>
</feature>
<dbReference type="EMBL" id="AGNL01042628">
    <property type="protein sequence ID" value="EJK50912.1"/>
    <property type="molecule type" value="Genomic_DNA"/>
</dbReference>
<evidence type="ECO:0000256" key="1">
    <source>
        <dbReference type="SAM" id="MobiDB-lite"/>
    </source>
</evidence>
<keyword evidence="3" id="KW-1185">Reference proteome</keyword>
<name>K0RW07_THAOC</name>
<dbReference type="AlphaFoldDB" id="K0RW07"/>
<comment type="caution">
    <text evidence="2">The sequence shown here is derived from an EMBL/GenBank/DDBJ whole genome shotgun (WGS) entry which is preliminary data.</text>
</comment>
<reference evidence="2 3" key="1">
    <citation type="journal article" date="2012" name="Genome Biol.">
        <title>Genome and low-iron response of an oceanic diatom adapted to chronic iron limitation.</title>
        <authorList>
            <person name="Lommer M."/>
            <person name="Specht M."/>
            <person name="Roy A.S."/>
            <person name="Kraemer L."/>
            <person name="Andreson R."/>
            <person name="Gutowska M.A."/>
            <person name="Wolf J."/>
            <person name="Bergner S.V."/>
            <person name="Schilhabel M.B."/>
            <person name="Klostermeier U.C."/>
            <person name="Beiko R.G."/>
            <person name="Rosenstiel P."/>
            <person name="Hippler M."/>
            <person name="Laroche J."/>
        </authorList>
    </citation>
    <scope>NUCLEOTIDE SEQUENCE [LARGE SCALE GENOMIC DNA]</scope>
    <source>
        <strain evidence="2 3">CCMP1005</strain>
    </source>
</reference>
<gene>
    <name evidence="2" type="ORF">THAOC_29971</name>
</gene>
<sequence>MSASNGEGPEGGSIDSYAEAPVATEDEASPQPPVDDDMAQIPIEAPSDSSDAPSASGGDDGNDNTKLAENETHEAPPKGDADEGGGGVGPIR</sequence>
<evidence type="ECO:0000313" key="2">
    <source>
        <dbReference type="EMBL" id="EJK50912.1"/>
    </source>
</evidence>
<feature type="compositionally biased region" description="Low complexity" evidence="1">
    <location>
        <begin position="45"/>
        <end position="57"/>
    </location>
</feature>
<organism evidence="2 3">
    <name type="scientific">Thalassiosira oceanica</name>
    <name type="common">Marine diatom</name>
    <dbReference type="NCBI Taxonomy" id="159749"/>
    <lineage>
        <taxon>Eukaryota</taxon>
        <taxon>Sar</taxon>
        <taxon>Stramenopiles</taxon>
        <taxon>Ochrophyta</taxon>
        <taxon>Bacillariophyta</taxon>
        <taxon>Coscinodiscophyceae</taxon>
        <taxon>Thalassiosirophycidae</taxon>
        <taxon>Thalassiosirales</taxon>
        <taxon>Thalassiosiraceae</taxon>
        <taxon>Thalassiosira</taxon>
    </lineage>
</organism>
<protein>
    <submittedName>
        <fullName evidence="2">Uncharacterized protein</fullName>
    </submittedName>
</protein>
<feature type="compositionally biased region" description="Basic and acidic residues" evidence="1">
    <location>
        <begin position="66"/>
        <end position="81"/>
    </location>
</feature>